<dbReference type="Proteomes" id="UP001161247">
    <property type="component" value="Chromosome 1"/>
</dbReference>
<accession>A0AAV1C1V5</accession>
<proteinExistence type="predicted"/>
<evidence type="ECO:0000256" key="3">
    <source>
        <dbReference type="ARBA" id="ARBA00022737"/>
    </source>
</evidence>
<dbReference type="SUPFAM" id="SSF48403">
    <property type="entry name" value="Ankyrin repeat"/>
    <property type="match status" value="1"/>
</dbReference>
<feature type="repeat" description="ANK" evidence="7">
    <location>
        <begin position="150"/>
        <end position="182"/>
    </location>
</feature>
<keyword evidence="2 8" id="KW-0812">Transmembrane</keyword>
<dbReference type="InterPro" id="IPR036770">
    <property type="entry name" value="Ankyrin_rpt-contain_sf"/>
</dbReference>
<sequence length="523" mass="57610">MDSKSFKFITHQSFFAAVREQDLEAIKRLVQDHGSDPSSLMSLQNDAGETALYIASENNFVEVVTYFLNFCDLEIVVIKSKADMNAFHVAAARGHLEIVKTFLSMWPELCSVCNSSNTSPLYSASTHGHVDVVNAILDADISSIQIVRKNGKTALHTVARYGLVPIVKILIERDPGIVSIKDKKGQTALHMAAKGQDVTVIEDLLDADHSILNERDKKGNTAIHIATRKVRSQILSFLLSYTSIEVNAINNQHETAMDIADKLQYGVPALEIKEALQEAGAKHARYIGQVDVNKELKRAVSDIKHEVHSQLLQNEKTQRRVSGIAKELKKIHREAVQNTINSVTVIAVLFASIAFLAMFNLPGQYYKSGPEAGKAYISGTVAFRVFCLLNATSLFISLAVVVVQITLVAWDTTSQKLIVSIVNKLMWAAGISTCGAYLAIAFVVVGNKSTWMAITITVVGVPILVGTLISLCYFVFRQHFGVFGSDSQRRIRRASGSKSFSWSYSANISDMEDYNSDDKIYAL</sequence>
<feature type="repeat" description="ANK" evidence="7">
    <location>
        <begin position="184"/>
        <end position="216"/>
    </location>
</feature>
<evidence type="ECO:0000313" key="11">
    <source>
        <dbReference type="Proteomes" id="UP001161247"/>
    </source>
</evidence>
<dbReference type="EMBL" id="OX459118">
    <property type="protein sequence ID" value="CAI9089450.1"/>
    <property type="molecule type" value="Genomic_DNA"/>
</dbReference>
<evidence type="ECO:0000256" key="1">
    <source>
        <dbReference type="ARBA" id="ARBA00004141"/>
    </source>
</evidence>
<dbReference type="Pfam" id="PF13962">
    <property type="entry name" value="PGG"/>
    <property type="match status" value="1"/>
</dbReference>
<dbReference type="GO" id="GO:0005886">
    <property type="term" value="C:plasma membrane"/>
    <property type="evidence" value="ECO:0007669"/>
    <property type="project" value="TreeGrafter"/>
</dbReference>
<keyword evidence="4 8" id="KW-1133">Transmembrane helix</keyword>
<organism evidence="10 11">
    <name type="scientific">Oldenlandia corymbosa var. corymbosa</name>
    <dbReference type="NCBI Taxonomy" id="529605"/>
    <lineage>
        <taxon>Eukaryota</taxon>
        <taxon>Viridiplantae</taxon>
        <taxon>Streptophyta</taxon>
        <taxon>Embryophyta</taxon>
        <taxon>Tracheophyta</taxon>
        <taxon>Spermatophyta</taxon>
        <taxon>Magnoliopsida</taxon>
        <taxon>eudicotyledons</taxon>
        <taxon>Gunneridae</taxon>
        <taxon>Pentapetalae</taxon>
        <taxon>asterids</taxon>
        <taxon>lamiids</taxon>
        <taxon>Gentianales</taxon>
        <taxon>Rubiaceae</taxon>
        <taxon>Rubioideae</taxon>
        <taxon>Spermacoceae</taxon>
        <taxon>Hedyotis-Oldenlandia complex</taxon>
        <taxon>Oldenlandia</taxon>
    </lineage>
</organism>
<keyword evidence="5 7" id="KW-0040">ANK repeat</keyword>
<dbReference type="AlphaFoldDB" id="A0AAV1C1V5"/>
<evidence type="ECO:0000256" key="2">
    <source>
        <dbReference type="ARBA" id="ARBA00022692"/>
    </source>
</evidence>
<dbReference type="PANTHER" id="PTHR24186">
    <property type="entry name" value="PROTEIN PHOSPHATASE 1 REGULATORY SUBUNIT"/>
    <property type="match status" value="1"/>
</dbReference>
<comment type="subcellular location">
    <subcellularLocation>
        <location evidence="1">Membrane</location>
        <topology evidence="1">Multi-pass membrane protein</topology>
    </subcellularLocation>
</comment>
<evidence type="ECO:0000256" key="4">
    <source>
        <dbReference type="ARBA" id="ARBA00022989"/>
    </source>
</evidence>
<feature type="transmembrane region" description="Helical" evidence="8">
    <location>
        <begin position="339"/>
        <end position="361"/>
    </location>
</feature>
<evidence type="ECO:0000259" key="9">
    <source>
        <dbReference type="Pfam" id="PF13962"/>
    </source>
</evidence>
<dbReference type="InterPro" id="IPR026961">
    <property type="entry name" value="PGG_dom"/>
</dbReference>
<evidence type="ECO:0000256" key="7">
    <source>
        <dbReference type="PROSITE-ProRule" id="PRU00023"/>
    </source>
</evidence>
<dbReference type="Gene3D" id="1.25.40.20">
    <property type="entry name" value="Ankyrin repeat-containing domain"/>
    <property type="match status" value="1"/>
</dbReference>
<feature type="transmembrane region" description="Helical" evidence="8">
    <location>
        <begin position="451"/>
        <end position="476"/>
    </location>
</feature>
<feature type="transmembrane region" description="Helical" evidence="8">
    <location>
        <begin position="381"/>
        <end position="410"/>
    </location>
</feature>
<dbReference type="PROSITE" id="PS50297">
    <property type="entry name" value="ANK_REP_REGION"/>
    <property type="match status" value="2"/>
</dbReference>
<keyword evidence="6 8" id="KW-0472">Membrane</keyword>
<reference evidence="10" key="1">
    <citation type="submission" date="2023-03" db="EMBL/GenBank/DDBJ databases">
        <authorList>
            <person name="Julca I."/>
        </authorList>
    </citation>
    <scope>NUCLEOTIDE SEQUENCE</scope>
</reference>
<dbReference type="PROSITE" id="PS50088">
    <property type="entry name" value="ANK_REPEAT"/>
    <property type="match status" value="2"/>
</dbReference>
<evidence type="ECO:0000256" key="6">
    <source>
        <dbReference type="ARBA" id="ARBA00023136"/>
    </source>
</evidence>
<keyword evidence="11" id="KW-1185">Reference proteome</keyword>
<gene>
    <name evidence="10" type="ORF">OLC1_LOCUS1794</name>
</gene>
<dbReference type="PANTHER" id="PTHR24186:SF2">
    <property type="entry name" value="OS02G0735700 PROTEIN"/>
    <property type="match status" value="1"/>
</dbReference>
<evidence type="ECO:0000256" key="8">
    <source>
        <dbReference type="SAM" id="Phobius"/>
    </source>
</evidence>
<dbReference type="Pfam" id="PF12796">
    <property type="entry name" value="Ank_2"/>
    <property type="match status" value="2"/>
</dbReference>
<protein>
    <submittedName>
        <fullName evidence="10">OLC1v1024024C2</fullName>
    </submittedName>
</protein>
<evidence type="ECO:0000313" key="10">
    <source>
        <dbReference type="EMBL" id="CAI9089450.1"/>
    </source>
</evidence>
<feature type="domain" description="PGG" evidence="9">
    <location>
        <begin position="334"/>
        <end position="443"/>
    </location>
</feature>
<keyword evidence="3" id="KW-0677">Repeat</keyword>
<dbReference type="SMART" id="SM00248">
    <property type="entry name" value="ANK"/>
    <property type="match status" value="6"/>
</dbReference>
<dbReference type="InterPro" id="IPR002110">
    <property type="entry name" value="Ankyrin_rpt"/>
</dbReference>
<feature type="transmembrane region" description="Helical" evidence="8">
    <location>
        <begin position="422"/>
        <end position="445"/>
    </location>
</feature>
<name>A0AAV1C1V5_OLDCO</name>
<evidence type="ECO:0000256" key="5">
    <source>
        <dbReference type="ARBA" id="ARBA00023043"/>
    </source>
</evidence>